<dbReference type="InterPro" id="IPR032807">
    <property type="entry name" value="GNVR"/>
</dbReference>
<dbReference type="SUPFAM" id="SSF52540">
    <property type="entry name" value="P-loop containing nucleoside triphosphate hydrolases"/>
    <property type="match status" value="1"/>
</dbReference>
<dbReference type="EMBL" id="JACRVF010000001">
    <property type="protein sequence ID" value="MBC5992536.1"/>
    <property type="molecule type" value="Genomic_DNA"/>
</dbReference>
<dbReference type="Proteomes" id="UP000603640">
    <property type="component" value="Unassembled WGS sequence"/>
</dbReference>
<keyword evidence="13 17" id="KW-0472">Membrane</keyword>
<keyword evidence="7 21" id="KW-0808">Transferase</keyword>
<sequence length="779" mass="87134">MLLGFEDSNSGQIDFKALFFKCLRLWYLFVLGVVVALGLGFLYLQYTTPHYTVKSKILIKDDEKGADLLSGGAFSDLDIFSDTKNIDNEVEVLNSISLMERVLTELSLSTSYFTPGYFRDEEIYGKELPVKVIVSKLDSLAYEQAITIHVKDNNQFELEEENEYSISSKSTHKFGQEVVRPYGTFTVVALPGVSLPASPKEIIVKFYDTHELANYYSKELIIEPVNKAASVLWLSLNIPVQEKGKSILNKLIEVYNKEALEDKNVVASNTIEFIDERLKFLTTELSDVEKDVEAYKRQNELTDVSSEAQLYVQRASEYNKQLAEFEIQLDVLTSIEKYIQENGGQYKLVPSTLSIQDATLLGLIARFNELQLERDRLVRTTQTNSMLVQNINDQLSNLRFNILENLQNIKKGLTITRNNLQANMASFKSRIQQIPAVERELLEIKRQQGIKEGLYLYLLQKREESSLSLAAAVSNSRVIDPAMASKQPVSPTKGKVLAIALLAGLVLPFASIFVLDMLDNKVKIRKDVEAATNTPILGELGHKDTEETLVVTQGNRSPVAELFSLVRANLQFSTVGKENKVILITSSMSGEGKTFFSINLAATMAMTGKKVVVLGFDLRKPRLMQDLNLPSELGISNYLISDKMTVDNIITPIEKQLGLFVIGSGPVPPNPLELMSSPKVGKLIDVLKATFDHIIIDTAPVGQVADAFALAPYVDSSVYIVRYGYTLKEQLEIIDDIYKQKKLNSPMIVLNDAVKNAGYGYGYGYEQLGHKKQKSKLRA</sequence>
<comment type="catalytic activity">
    <reaction evidence="15">
        <text>L-tyrosyl-[protein] + ATP = O-phospho-L-tyrosyl-[protein] + ADP + H(+)</text>
        <dbReference type="Rhea" id="RHEA:10596"/>
        <dbReference type="Rhea" id="RHEA-COMP:10136"/>
        <dbReference type="Rhea" id="RHEA-COMP:20101"/>
        <dbReference type="ChEBI" id="CHEBI:15378"/>
        <dbReference type="ChEBI" id="CHEBI:30616"/>
        <dbReference type="ChEBI" id="CHEBI:46858"/>
        <dbReference type="ChEBI" id="CHEBI:61978"/>
        <dbReference type="ChEBI" id="CHEBI:456216"/>
        <dbReference type="EC" id="2.7.10.2"/>
    </reaction>
</comment>
<evidence type="ECO:0000256" key="11">
    <source>
        <dbReference type="ARBA" id="ARBA00022840"/>
    </source>
</evidence>
<proteinExistence type="inferred from homology"/>
<keyword evidence="11" id="KW-0067">ATP-binding</keyword>
<evidence type="ECO:0000256" key="7">
    <source>
        <dbReference type="ARBA" id="ARBA00022679"/>
    </source>
</evidence>
<dbReference type="AlphaFoldDB" id="A0A923N6X0"/>
<evidence type="ECO:0000256" key="10">
    <source>
        <dbReference type="ARBA" id="ARBA00022777"/>
    </source>
</evidence>
<evidence type="ECO:0000256" key="9">
    <source>
        <dbReference type="ARBA" id="ARBA00022741"/>
    </source>
</evidence>
<dbReference type="Pfam" id="PF13807">
    <property type="entry name" value="GNVR"/>
    <property type="match status" value="1"/>
</dbReference>
<evidence type="ECO:0000256" key="3">
    <source>
        <dbReference type="ARBA" id="ARBA00008883"/>
    </source>
</evidence>
<protein>
    <recommendedName>
        <fullName evidence="4">non-specific protein-tyrosine kinase</fullName>
        <ecNumber evidence="4">2.7.10.2</ecNumber>
    </recommendedName>
</protein>
<evidence type="ECO:0000256" key="5">
    <source>
        <dbReference type="ARBA" id="ARBA00022475"/>
    </source>
</evidence>
<comment type="caution">
    <text evidence="21">The sequence shown here is derived from an EMBL/GenBank/DDBJ whole genome shotgun (WGS) entry which is preliminary data.</text>
</comment>
<dbReference type="Pfam" id="PF13614">
    <property type="entry name" value="AAA_31"/>
    <property type="match status" value="1"/>
</dbReference>
<evidence type="ECO:0000256" key="14">
    <source>
        <dbReference type="ARBA" id="ARBA00023137"/>
    </source>
</evidence>
<keyword evidence="10" id="KW-0418">Kinase</keyword>
<comment type="similarity">
    <text evidence="3">Belongs to the etk/wzc family.</text>
</comment>
<evidence type="ECO:0000256" key="6">
    <source>
        <dbReference type="ARBA" id="ARBA00022519"/>
    </source>
</evidence>
<evidence type="ECO:0000256" key="16">
    <source>
        <dbReference type="SAM" id="Coils"/>
    </source>
</evidence>
<dbReference type="PANTHER" id="PTHR32309">
    <property type="entry name" value="TYROSINE-PROTEIN KINASE"/>
    <property type="match status" value="1"/>
</dbReference>
<name>A0A923N6X0_9BACT</name>
<feature type="transmembrane region" description="Helical" evidence="17">
    <location>
        <begin position="25"/>
        <end position="46"/>
    </location>
</feature>
<evidence type="ECO:0000256" key="12">
    <source>
        <dbReference type="ARBA" id="ARBA00022989"/>
    </source>
</evidence>
<comment type="subcellular location">
    <subcellularLocation>
        <location evidence="1">Cell inner membrane</location>
        <topology evidence="1">Multi-pass membrane protein</topology>
    </subcellularLocation>
</comment>
<keyword evidence="6" id="KW-0997">Cell inner membrane</keyword>
<evidence type="ECO:0000256" key="17">
    <source>
        <dbReference type="SAM" id="Phobius"/>
    </source>
</evidence>
<evidence type="ECO:0000256" key="4">
    <source>
        <dbReference type="ARBA" id="ARBA00011903"/>
    </source>
</evidence>
<keyword evidence="14" id="KW-0829">Tyrosine-protein kinase</keyword>
<keyword evidence="8 17" id="KW-0812">Transmembrane</keyword>
<evidence type="ECO:0000259" key="20">
    <source>
        <dbReference type="Pfam" id="PF13807"/>
    </source>
</evidence>
<feature type="domain" description="AAA" evidence="19">
    <location>
        <begin position="580"/>
        <end position="711"/>
    </location>
</feature>
<feature type="coiled-coil region" evidence="16">
    <location>
        <begin position="271"/>
        <end position="298"/>
    </location>
</feature>
<evidence type="ECO:0000259" key="18">
    <source>
        <dbReference type="Pfam" id="PF02706"/>
    </source>
</evidence>
<dbReference type="InterPro" id="IPR003856">
    <property type="entry name" value="LPS_length_determ_N"/>
</dbReference>
<reference evidence="21" key="1">
    <citation type="submission" date="2020-08" db="EMBL/GenBank/DDBJ databases">
        <title>Pontibacter sp. SD6 16S ribosomal RNA gene Genome sequencing and assembly.</title>
        <authorList>
            <person name="Kang M."/>
        </authorList>
    </citation>
    <scope>NUCLEOTIDE SEQUENCE</scope>
    <source>
        <strain evidence="21">SD6</strain>
    </source>
</reference>
<gene>
    <name evidence="21" type="ORF">H8S84_06785</name>
</gene>
<evidence type="ECO:0000256" key="13">
    <source>
        <dbReference type="ARBA" id="ARBA00023136"/>
    </source>
</evidence>
<evidence type="ECO:0000256" key="2">
    <source>
        <dbReference type="ARBA" id="ARBA00007316"/>
    </source>
</evidence>
<keyword evidence="5" id="KW-1003">Cell membrane</keyword>
<feature type="transmembrane region" description="Helical" evidence="17">
    <location>
        <begin position="496"/>
        <end position="515"/>
    </location>
</feature>
<dbReference type="Gene3D" id="3.40.50.300">
    <property type="entry name" value="P-loop containing nucleotide triphosphate hydrolases"/>
    <property type="match status" value="1"/>
</dbReference>
<evidence type="ECO:0000259" key="19">
    <source>
        <dbReference type="Pfam" id="PF13614"/>
    </source>
</evidence>
<keyword evidence="22" id="KW-1185">Reference proteome</keyword>
<dbReference type="InterPro" id="IPR025669">
    <property type="entry name" value="AAA_dom"/>
</dbReference>
<keyword evidence="9" id="KW-0547">Nucleotide-binding</keyword>
<feature type="domain" description="Polysaccharide chain length determinant N-terminal" evidence="18">
    <location>
        <begin position="12"/>
        <end position="106"/>
    </location>
</feature>
<comment type="similarity">
    <text evidence="2">Belongs to the CpsD/CapB family.</text>
</comment>
<evidence type="ECO:0000256" key="8">
    <source>
        <dbReference type="ARBA" id="ARBA00022692"/>
    </source>
</evidence>
<dbReference type="InterPro" id="IPR005702">
    <property type="entry name" value="Wzc-like_C"/>
</dbReference>
<dbReference type="EC" id="2.7.10.2" evidence="4"/>
<evidence type="ECO:0000313" key="22">
    <source>
        <dbReference type="Proteomes" id="UP000603640"/>
    </source>
</evidence>
<evidence type="ECO:0000313" key="21">
    <source>
        <dbReference type="EMBL" id="MBC5992536.1"/>
    </source>
</evidence>
<evidence type="ECO:0000256" key="1">
    <source>
        <dbReference type="ARBA" id="ARBA00004429"/>
    </source>
</evidence>
<dbReference type="CDD" id="cd05387">
    <property type="entry name" value="BY-kinase"/>
    <property type="match status" value="1"/>
</dbReference>
<organism evidence="21 22">
    <name type="scientific">Pontibacter cellulosilyticus</name>
    <dbReference type="NCBI Taxonomy" id="1720253"/>
    <lineage>
        <taxon>Bacteria</taxon>
        <taxon>Pseudomonadati</taxon>
        <taxon>Bacteroidota</taxon>
        <taxon>Cytophagia</taxon>
        <taxon>Cytophagales</taxon>
        <taxon>Hymenobacteraceae</taxon>
        <taxon>Pontibacter</taxon>
    </lineage>
</organism>
<dbReference type="GO" id="GO:0005886">
    <property type="term" value="C:plasma membrane"/>
    <property type="evidence" value="ECO:0007669"/>
    <property type="project" value="UniProtKB-SubCell"/>
</dbReference>
<dbReference type="InterPro" id="IPR027417">
    <property type="entry name" value="P-loop_NTPase"/>
</dbReference>
<keyword evidence="16" id="KW-0175">Coiled coil</keyword>
<feature type="domain" description="Tyrosine-protein kinase G-rich" evidence="20">
    <location>
        <begin position="437"/>
        <end position="514"/>
    </location>
</feature>
<dbReference type="InterPro" id="IPR050445">
    <property type="entry name" value="Bact_polysacc_biosynth/exp"/>
</dbReference>
<dbReference type="PANTHER" id="PTHR32309:SF13">
    <property type="entry name" value="FERRIC ENTEROBACTIN TRANSPORT PROTEIN FEPE"/>
    <property type="match status" value="1"/>
</dbReference>
<dbReference type="Pfam" id="PF02706">
    <property type="entry name" value="Wzz"/>
    <property type="match status" value="1"/>
</dbReference>
<keyword evidence="12 17" id="KW-1133">Transmembrane helix</keyword>
<accession>A0A923N6X0</accession>
<dbReference type="GO" id="GO:0005524">
    <property type="term" value="F:ATP binding"/>
    <property type="evidence" value="ECO:0007669"/>
    <property type="project" value="UniProtKB-KW"/>
</dbReference>
<dbReference type="GO" id="GO:0004715">
    <property type="term" value="F:non-membrane spanning protein tyrosine kinase activity"/>
    <property type="evidence" value="ECO:0007669"/>
    <property type="project" value="UniProtKB-EC"/>
</dbReference>
<evidence type="ECO:0000256" key="15">
    <source>
        <dbReference type="ARBA" id="ARBA00051245"/>
    </source>
</evidence>
<dbReference type="NCBIfam" id="TIGR01007">
    <property type="entry name" value="eps_fam"/>
    <property type="match status" value="1"/>
</dbReference>